<evidence type="ECO:0000259" key="2">
    <source>
        <dbReference type="Pfam" id="PF07687"/>
    </source>
</evidence>
<dbReference type="SUPFAM" id="SSF53187">
    <property type="entry name" value="Zn-dependent exopeptidases"/>
    <property type="match status" value="1"/>
</dbReference>
<feature type="domain" description="Peptidase M20 dimerisation" evidence="2">
    <location>
        <begin position="203"/>
        <end position="294"/>
    </location>
</feature>
<dbReference type="Gene3D" id="3.30.70.360">
    <property type="match status" value="1"/>
</dbReference>
<dbReference type="PIRSF" id="PIRSF037226">
    <property type="entry name" value="Amidohydrolase_ACY1L2_prd"/>
    <property type="match status" value="1"/>
</dbReference>
<gene>
    <name evidence="3" type="ORF">LTR97_000716</name>
</gene>
<dbReference type="GO" id="GO:0016805">
    <property type="term" value="F:dipeptidase activity"/>
    <property type="evidence" value="ECO:0007669"/>
    <property type="project" value="InterPro"/>
</dbReference>
<dbReference type="NCBIfam" id="TIGR01891">
    <property type="entry name" value="amidohydrolases"/>
    <property type="match status" value="1"/>
</dbReference>
<dbReference type="CDD" id="cd05672">
    <property type="entry name" value="M20_ACY1L2-like"/>
    <property type="match status" value="1"/>
</dbReference>
<dbReference type="InterPro" id="IPR052030">
    <property type="entry name" value="Peptidase_M20/M20A_hydrolases"/>
</dbReference>
<dbReference type="InterPro" id="IPR036264">
    <property type="entry name" value="Bact_exopeptidase_dim_dom"/>
</dbReference>
<dbReference type="Proteomes" id="UP001310594">
    <property type="component" value="Unassembled WGS sequence"/>
</dbReference>
<dbReference type="EMBL" id="JAVRQU010000001">
    <property type="protein sequence ID" value="KAK5708176.1"/>
    <property type="molecule type" value="Genomic_DNA"/>
</dbReference>
<reference evidence="3" key="1">
    <citation type="submission" date="2023-08" db="EMBL/GenBank/DDBJ databases">
        <title>Black Yeasts Isolated from many extreme environments.</title>
        <authorList>
            <person name="Coleine C."/>
            <person name="Stajich J.E."/>
            <person name="Selbmann L."/>
        </authorList>
    </citation>
    <scope>NUCLEOTIDE SEQUENCE</scope>
    <source>
        <strain evidence="3">CCFEE 5810</strain>
    </source>
</reference>
<accession>A0AAN7WDP7</accession>
<dbReference type="PANTHER" id="PTHR30575">
    <property type="entry name" value="PEPTIDASE M20"/>
    <property type="match status" value="1"/>
</dbReference>
<dbReference type="Pfam" id="PF07687">
    <property type="entry name" value="M20_dimer"/>
    <property type="match status" value="1"/>
</dbReference>
<dbReference type="InterPro" id="IPR017439">
    <property type="entry name" value="Amidohydrolase"/>
</dbReference>
<comment type="caution">
    <text evidence="3">The sequence shown here is derived from an EMBL/GenBank/DDBJ whole genome shotgun (WGS) entry which is preliminary data.</text>
</comment>
<dbReference type="FunFam" id="3.30.70.360:FF:000004">
    <property type="entry name" value="Peptidase M20 domain-containing protein 2"/>
    <property type="match status" value="1"/>
</dbReference>
<dbReference type="AlphaFoldDB" id="A0AAN7WDP7"/>
<dbReference type="InterPro" id="IPR011650">
    <property type="entry name" value="Peptidase_M20_dimer"/>
</dbReference>
<dbReference type="InterPro" id="IPR017144">
    <property type="entry name" value="Xaa-Arg_dipeptidase"/>
</dbReference>
<organism evidence="3 4">
    <name type="scientific">Elasticomyces elasticus</name>
    <dbReference type="NCBI Taxonomy" id="574655"/>
    <lineage>
        <taxon>Eukaryota</taxon>
        <taxon>Fungi</taxon>
        <taxon>Dikarya</taxon>
        <taxon>Ascomycota</taxon>
        <taxon>Pezizomycotina</taxon>
        <taxon>Dothideomycetes</taxon>
        <taxon>Dothideomycetidae</taxon>
        <taxon>Mycosphaerellales</taxon>
        <taxon>Teratosphaeriaceae</taxon>
        <taxon>Elasticomyces</taxon>
    </lineage>
</organism>
<sequence>MEGVSCASTDGDDSYILIDSSAEAMSANKDFLEAIGNEIDSLSADMRTISLDIHDHPELQFKEFHAHKVLTEYLSKQAGWVVTPSAYNIATAFVAVYDSRKKGPVVSYNAEYDALKGIGHACGHNLIAIMSTVGALATARTMEKMSIGGKVVLFGTPAEEGGGGKIKLLNAGAYKDHNVDISLISHPGISPDAALVRTAAYTAFKVEYFGRAAHAAARPWDGINALDALITAYNAISVLRQQTQPGDIIQGMITDGGVRPNIIHAHAAGSFVVRSSSRARVEALMQRVHACFKAGATATGATLKIIPGGSYDDLMPNRALGRSYRHFFNRLGGNIVKGDVDILESPTMASSDQGNISYAMPSIQPSCWIRSEDEEGKQLGGPHTPDFEKAARSEEAHGIAMRVAKALTATAVDVLTRPELLAEAKKEFDEMKRMDEMSRADIEPTK</sequence>
<protein>
    <recommendedName>
        <fullName evidence="1">Peptidase M20 domain-containing protein 2</fullName>
    </recommendedName>
</protein>
<evidence type="ECO:0000313" key="3">
    <source>
        <dbReference type="EMBL" id="KAK5708176.1"/>
    </source>
</evidence>
<evidence type="ECO:0000256" key="1">
    <source>
        <dbReference type="PIRNR" id="PIRNR037226"/>
    </source>
</evidence>
<dbReference type="SUPFAM" id="SSF55031">
    <property type="entry name" value="Bacterial exopeptidase dimerisation domain"/>
    <property type="match status" value="1"/>
</dbReference>
<proteinExistence type="inferred from homology"/>
<name>A0AAN7WDP7_9PEZI</name>
<dbReference type="PANTHER" id="PTHR30575:SF4">
    <property type="entry name" value="PEPTIDASE M20 DOMAIN-CONTAINING PROTEIN 2"/>
    <property type="match status" value="1"/>
</dbReference>
<comment type="similarity">
    <text evidence="1">Belongs to the peptidase M20A family.</text>
</comment>
<dbReference type="Gene3D" id="3.40.630.10">
    <property type="entry name" value="Zn peptidases"/>
    <property type="match status" value="1"/>
</dbReference>
<evidence type="ECO:0000313" key="4">
    <source>
        <dbReference type="Proteomes" id="UP001310594"/>
    </source>
</evidence>